<evidence type="ECO:0000313" key="2">
    <source>
        <dbReference type="EMBL" id="KDQ61461.1"/>
    </source>
</evidence>
<dbReference type="InParanoid" id="A0A067QFV0"/>
<dbReference type="PROSITE" id="PS50097">
    <property type="entry name" value="BTB"/>
    <property type="match status" value="1"/>
</dbReference>
<protein>
    <recommendedName>
        <fullName evidence="1">BTB domain-containing protein</fullName>
    </recommendedName>
</protein>
<evidence type="ECO:0000259" key="1">
    <source>
        <dbReference type="PROSITE" id="PS50097"/>
    </source>
</evidence>
<dbReference type="Pfam" id="PF00651">
    <property type="entry name" value="BTB"/>
    <property type="match status" value="1"/>
</dbReference>
<sequence>MSHQWIVDLDEDDAFPSNSPVFNYPTADVIIRSSDNVHFRVHKIILSLASPVFADMFDLGKDCDQQVDGLPIIPMLEDFETAKVIEALFRLSYPIADPPLDTVADWYPVLRGAKKYMMEEAVKSLQSKLTGLSIKEPVRAFAVAASLQLEKETKDAAKHSLRLPFPSGRDEVELELISGRTYQRLLEFRNRCTVRVRNLTRDDSWVDRRTWPFFQRCPHCGQVVNESDNRLVASWWREYMMLSESALERSISEAVALADDVLWPPTSMAAVCSQCKTSALTDLKRFSIKRFRRAWATQVDLVISEEVANTTFF</sequence>
<dbReference type="HOGENOM" id="CLU_052397_0_0_1"/>
<accession>A0A067QFV0</accession>
<dbReference type="EMBL" id="KL197712">
    <property type="protein sequence ID" value="KDQ61461.1"/>
    <property type="molecule type" value="Genomic_DNA"/>
</dbReference>
<dbReference type="SUPFAM" id="SSF54695">
    <property type="entry name" value="POZ domain"/>
    <property type="match status" value="1"/>
</dbReference>
<feature type="domain" description="BTB" evidence="1">
    <location>
        <begin position="27"/>
        <end position="93"/>
    </location>
</feature>
<dbReference type="OrthoDB" id="3357985at2759"/>
<dbReference type="InterPro" id="IPR011333">
    <property type="entry name" value="SKP1/BTB/POZ_sf"/>
</dbReference>
<dbReference type="AlphaFoldDB" id="A0A067QFV0"/>
<organism evidence="2 3">
    <name type="scientific">Jaapia argillacea MUCL 33604</name>
    <dbReference type="NCBI Taxonomy" id="933084"/>
    <lineage>
        <taxon>Eukaryota</taxon>
        <taxon>Fungi</taxon>
        <taxon>Dikarya</taxon>
        <taxon>Basidiomycota</taxon>
        <taxon>Agaricomycotina</taxon>
        <taxon>Agaricomycetes</taxon>
        <taxon>Agaricomycetidae</taxon>
        <taxon>Jaapiales</taxon>
        <taxon>Jaapiaceae</taxon>
        <taxon>Jaapia</taxon>
    </lineage>
</organism>
<evidence type="ECO:0000313" key="3">
    <source>
        <dbReference type="Proteomes" id="UP000027265"/>
    </source>
</evidence>
<dbReference type="Gene3D" id="3.30.710.10">
    <property type="entry name" value="Potassium Channel Kv1.1, Chain A"/>
    <property type="match status" value="1"/>
</dbReference>
<keyword evidence="3" id="KW-1185">Reference proteome</keyword>
<reference evidence="3" key="1">
    <citation type="journal article" date="2014" name="Proc. Natl. Acad. Sci. U.S.A.">
        <title>Extensive sampling of basidiomycete genomes demonstrates inadequacy of the white-rot/brown-rot paradigm for wood decay fungi.</title>
        <authorList>
            <person name="Riley R."/>
            <person name="Salamov A.A."/>
            <person name="Brown D.W."/>
            <person name="Nagy L.G."/>
            <person name="Floudas D."/>
            <person name="Held B.W."/>
            <person name="Levasseur A."/>
            <person name="Lombard V."/>
            <person name="Morin E."/>
            <person name="Otillar R."/>
            <person name="Lindquist E.A."/>
            <person name="Sun H."/>
            <person name="LaButti K.M."/>
            <person name="Schmutz J."/>
            <person name="Jabbour D."/>
            <person name="Luo H."/>
            <person name="Baker S.E."/>
            <person name="Pisabarro A.G."/>
            <person name="Walton J.D."/>
            <person name="Blanchette R.A."/>
            <person name="Henrissat B."/>
            <person name="Martin F."/>
            <person name="Cullen D."/>
            <person name="Hibbett D.S."/>
            <person name="Grigoriev I.V."/>
        </authorList>
    </citation>
    <scope>NUCLEOTIDE SEQUENCE [LARGE SCALE GENOMIC DNA]</scope>
    <source>
        <strain evidence="3">MUCL 33604</strain>
    </source>
</reference>
<dbReference type="InterPro" id="IPR000210">
    <property type="entry name" value="BTB/POZ_dom"/>
</dbReference>
<gene>
    <name evidence="2" type="ORF">JAAARDRAFT_171671</name>
</gene>
<dbReference type="Proteomes" id="UP000027265">
    <property type="component" value="Unassembled WGS sequence"/>
</dbReference>
<name>A0A067QFV0_9AGAM</name>
<dbReference type="SMART" id="SM00225">
    <property type="entry name" value="BTB"/>
    <property type="match status" value="1"/>
</dbReference>
<proteinExistence type="predicted"/>